<evidence type="ECO:0000256" key="2">
    <source>
        <dbReference type="ARBA" id="ARBA00022448"/>
    </source>
</evidence>
<comment type="caution">
    <text evidence="9">The sequence shown here is derived from an EMBL/GenBank/DDBJ whole genome shotgun (WGS) entry which is preliminary data.</text>
</comment>
<dbReference type="Proteomes" id="UP001301769">
    <property type="component" value="Unassembled WGS sequence"/>
</dbReference>
<feature type="transmembrane region" description="Helical" evidence="7">
    <location>
        <begin position="334"/>
        <end position="352"/>
    </location>
</feature>
<dbReference type="EMBL" id="MU858201">
    <property type="protein sequence ID" value="KAK4209549.1"/>
    <property type="molecule type" value="Genomic_DNA"/>
</dbReference>
<dbReference type="PANTHER" id="PTHR43791">
    <property type="entry name" value="PERMEASE-RELATED"/>
    <property type="match status" value="1"/>
</dbReference>
<feature type="transmembrane region" description="Helical" evidence="7">
    <location>
        <begin position="420"/>
        <end position="439"/>
    </location>
</feature>
<dbReference type="Gene3D" id="1.20.1250.20">
    <property type="entry name" value="MFS general substrate transporter like domains"/>
    <property type="match status" value="2"/>
</dbReference>
<feature type="transmembrane region" description="Helical" evidence="7">
    <location>
        <begin position="93"/>
        <end position="115"/>
    </location>
</feature>
<evidence type="ECO:0000313" key="10">
    <source>
        <dbReference type="Proteomes" id="UP001301769"/>
    </source>
</evidence>
<dbReference type="GO" id="GO:0016020">
    <property type="term" value="C:membrane"/>
    <property type="evidence" value="ECO:0007669"/>
    <property type="project" value="UniProtKB-SubCell"/>
</dbReference>
<feature type="transmembrane region" description="Helical" evidence="7">
    <location>
        <begin position="386"/>
        <end position="408"/>
    </location>
</feature>
<evidence type="ECO:0000313" key="9">
    <source>
        <dbReference type="EMBL" id="KAK4209549.1"/>
    </source>
</evidence>
<dbReference type="AlphaFoldDB" id="A0AAN6XZF7"/>
<dbReference type="SUPFAM" id="SSF103473">
    <property type="entry name" value="MFS general substrate transporter"/>
    <property type="match status" value="1"/>
</dbReference>
<name>A0AAN6XZF7_9PEZI</name>
<evidence type="ECO:0000256" key="5">
    <source>
        <dbReference type="ARBA" id="ARBA00023136"/>
    </source>
</evidence>
<keyword evidence="4 7" id="KW-1133">Transmembrane helix</keyword>
<reference evidence="9" key="2">
    <citation type="submission" date="2023-05" db="EMBL/GenBank/DDBJ databases">
        <authorList>
            <consortium name="Lawrence Berkeley National Laboratory"/>
            <person name="Steindorff A."/>
            <person name="Hensen N."/>
            <person name="Bonometti L."/>
            <person name="Westerberg I."/>
            <person name="Brannstrom I.O."/>
            <person name="Guillou S."/>
            <person name="Cros-Aarteil S."/>
            <person name="Calhoun S."/>
            <person name="Haridas S."/>
            <person name="Kuo A."/>
            <person name="Mondo S."/>
            <person name="Pangilinan J."/>
            <person name="Riley R."/>
            <person name="Labutti K."/>
            <person name="Andreopoulos B."/>
            <person name="Lipzen A."/>
            <person name="Chen C."/>
            <person name="Yanf M."/>
            <person name="Daum C."/>
            <person name="Ng V."/>
            <person name="Clum A."/>
            <person name="Ohm R."/>
            <person name="Martin F."/>
            <person name="Silar P."/>
            <person name="Natvig D."/>
            <person name="Lalanne C."/>
            <person name="Gautier V."/>
            <person name="Ament-Velasquez S.L."/>
            <person name="Kruys A."/>
            <person name="Hutchinson M.I."/>
            <person name="Powell A.J."/>
            <person name="Barry K."/>
            <person name="Miller A.N."/>
            <person name="Grigoriev I.V."/>
            <person name="Debuchy R."/>
            <person name="Gladieux P."/>
            <person name="Thoren M.H."/>
            <person name="Johannesson H."/>
        </authorList>
    </citation>
    <scope>NUCLEOTIDE SEQUENCE</scope>
    <source>
        <strain evidence="9">PSN293</strain>
    </source>
</reference>
<feature type="region of interest" description="Disordered" evidence="6">
    <location>
        <begin position="1"/>
        <end position="28"/>
    </location>
</feature>
<evidence type="ECO:0000256" key="7">
    <source>
        <dbReference type="SAM" id="Phobius"/>
    </source>
</evidence>
<feature type="domain" description="Major facilitator superfamily (MFS) profile" evidence="8">
    <location>
        <begin position="56"/>
        <end position="476"/>
    </location>
</feature>
<feature type="transmembrane region" description="Helical" evidence="7">
    <location>
        <begin position="52"/>
        <end position="69"/>
    </location>
</feature>
<proteinExistence type="predicted"/>
<accession>A0AAN6XZF7</accession>
<dbReference type="PANTHER" id="PTHR43791:SF38">
    <property type="entry name" value="MAJOR FACILITATOR SUPERFAMILY (MFS) PROFILE DOMAIN-CONTAINING PROTEIN"/>
    <property type="match status" value="1"/>
</dbReference>
<keyword evidence="5 7" id="KW-0472">Membrane</keyword>
<feature type="transmembrane region" description="Helical" evidence="7">
    <location>
        <begin position="122"/>
        <end position="142"/>
    </location>
</feature>
<dbReference type="InterPro" id="IPR036259">
    <property type="entry name" value="MFS_trans_sf"/>
</dbReference>
<sequence>MGSHSEKSLSGSQDDVTKPQAGHGAVVQVPSGAGNEAITWTPREEAKVLRKVDLFLLPTVWIMSLLAWMDRANLGNASIAGLTAELNLTSTQFSLAISTFYFGYIAAVPFAMTILSRTKPSITIPAIMGLWGVVTACMGAMTTFPQLIGLRTLLGALESIFNPGATYLFSNWYRPDEMGKRASYYMSAAQVGGAFGSLIAGGVMEHLEGARGIRGWRWLFIVEGVVTVVASLLAMLTLPDYPTTWRRLSAEQKVIATNRLTQVGIVTAKDGDSSAGKKVSVKEAIRISLSDWRTYGIAIAAIFLCGSLLIVYFYPVLVKGLGYDNPVKAQYMTVPLWVVGFVFSILSGIIGDRIPQHRAIVIVAGLSTSVILAIATCFVFDFTARYVLIAFMTGGVWAAFSGTFALCAELFQDVPPEVRALTLGIMSMASNTGNVYGAYLWPKEHAPKYLLGFGMVAATAGMTSIIFTAMWLKQQQERRAKMRRETQAEGI</sequence>
<feature type="transmembrane region" description="Helical" evidence="7">
    <location>
        <begin position="451"/>
        <end position="472"/>
    </location>
</feature>
<feature type="transmembrane region" description="Helical" evidence="7">
    <location>
        <begin position="148"/>
        <end position="170"/>
    </location>
</feature>
<keyword evidence="2" id="KW-0813">Transport</keyword>
<feature type="transmembrane region" description="Helical" evidence="7">
    <location>
        <begin position="359"/>
        <end position="380"/>
    </location>
</feature>
<dbReference type="InterPro" id="IPR020846">
    <property type="entry name" value="MFS_dom"/>
</dbReference>
<comment type="subcellular location">
    <subcellularLocation>
        <location evidence="1">Membrane</location>
        <topology evidence="1">Multi-pass membrane protein</topology>
    </subcellularLocation>
</comment>
<dbReference type="InterPro" id="IPR011701">
    <property type="entry name" value="MFS"/>
</dbReference>
<organism evidence="9 10">
    <name type="scientific">Rhypophila decipiens</name>
    <dbReference type="NCBI Taxonomy" id="261697"/>
    <lineage>
        <taxon>Eukaryota</taxon>
        <taxon>Fungi</taxon>
        <taxon>Dikarya</taxon>
        <taxon>Ascomycota</taxon>
        <taxon>Pezizomycotina</taxon>
        <taxon>Sordariomycetes</taxon>
        <taxon>Sordariomycetidae</taxon>
        <taxon>Sordariales</taxon>
        <taxon>Naviculisporaceae</taxon>
        <taxon>Rhypophila</taxon>
    </lineage>
</organism>
<evidence type="ECO:0000259" key="8">
    <source>
        <dbReference type="PROSITE" id="PS50850"/>
    </source>
</evidence>
<dbReference type="Pfam" id="PF07690">
    <property type="entry name" value="MFS_1"/>
    <property type="match status" value="1"/>
</dbReference>
<reference evidence="9" key="1">
    <citation type="journal article" date="2023" name="Mol. Phylogenet. Evol.">
        <title>Genome-scale phylogeny and comparative genomics of the fungal order Sordariales.</title>
        <authorList>
            <person name="Hensen N."/>
            <person name="Bonometti L."/>
            <person name="Westerberg I."/>
            <person name="Brannstrom I.O."/>
            <person name="Guillou S."/>
            <person name="Cros-Aarteil S."/>
            <person name="Calhoun S."/>
            <person name="Haridas S."/>
            <person name="Kuo A."/>
            <person name="Mondo S."/>
            <person name="Pangilinan J."/>
            <person name="Riley R."/>
            <person name="LaButti K."/>
            <person name="Andreopoulos B."/>
            <person name="Lipzen A."/>
            <person name="Chen C."/>
            <person name="Yan M."/>
            <person name="Daum C."/>
            <person name="Ng V."/>
            <person name="Clum A."/>
            <person name="Steindorff A."/>
            <person name="Ohm R.A."/>
            <person name="Martin F."/>
            <person name="Silar P."/>
            <person name="Natvig D.O."/>
            <person name="Lalanne C."/>
            <person name="Gautier V."/>
            <person name="Ament-Velasquez S.L."/>
            <person name="Kruys A."/>
            <person name="Hutchinson M.I."/>
            <person name="Powell A.J."/>
            <person name="Barry K."/>
            <person name="Miller A.N."/>
            <person name="Grigoriev I.V."/>
            <person name="Debuchy R."/>
            <person name="Gladieux P."/>
            <person name="Hiltunen Thoren M."/>
            <person name="Johannesson H."/>
        </authorList>
    </citation>
    <scope>NUCLEOTIDE SEQUENCE</scope>
    <source>
        <strain evidence="9">PSN293</strain>
    </source>
</reference>
<feature type="transmembrane region" description="Helical" evidence="7">
    <location>
        <begin position="295"/>
        <end position="314"/>
    </location>
</feature>
<evidence type="ECO:0000256" key="1">
    <source>
        <dbReference type="ARBA" id="ARBA00004141"/>
    </source>
</evidence>
<evidence type="ECO:0000256" key="6">
    <source>
        <dbReference type="SAM" id="MobiDB-lite"/>
    </source>
</evidence>
<feature type="transmembrane region" description="Helical" evidence="7">
    <location>
        <begin position="216"/>
        <end position="238"/>
    </location>
</feature>
<dbReference type="PROSITE" id="PS50850">
    <property type="entry name" value="MFS"/>
    <property type="match status" value="1"/>
</dbReference>
<keyword evidence="3 7" id="KW-0812">Transmembrane</keyword>
<feature type="transmembrane region" description="Helical" evidence="7">
    <location>
        <begin position="182"/>
        <end position="204"/>
    </location>
</feature>
<evidence type="ECO:0000256" key="3">
    <source>
        <dbReference type="ARBA" id="ARBA00022692"/>
    </source>
</evidence>
<protein>
    <submittedName>
        <fullName evidence="9">Transporter-like protein 21</fullName>
    </submittedName>
</protein>
<dbReference type="GO" id="GO:0022857">
    <property type="term" value="F:transmembrane transporter activity"/>
    <property type="evidence" value="ECO:0007669"/>
    <property type="project" value="InterPro"/>
</dbReference>
<evidence type="ECO:0000256" key="4">
    <source>
        <dbReference type="ARBA" id="ARBA00022989"/>
    </source>
</evidence>
<gene>
    <name evidence="9" type="ORF">QBC37DRAFT_351642</name>
</gene>
<dbReference type="FunFam" id="1.20.1250.20:FF:000057">
    <property type="entry name" value="MFS general substrate transporter"/>
    <property type="match status" value="1"/>
</dbReference>
<keyword evidence="10" id="KW-1185">Reference proteome</keyword>